<proteinExistence type="predicted"/>
<protein>
    <submittedName>
        <fullName evidence="2">Uncharacterized protein</fullName>
    </submittedName>
</protein>
<keyword evidence="3" id="KW-1185">Reference proteome</keyword>
<dbReference type="AlphaFoldDB" id="A0A8T3DFX0"/>
<comment type="caution">
    <text evidence="2">The sequence shown here is derived from an EMBL/GenBank/DDBJ whole genome shotgun (WGS) entry which is preliminary data.</text>
</comment>
<sequence length="79" mass="8595">MSVPTSETEDCVSMIPQKPTVHPSHLHLIEIDHGGSKQATPAEDVQSRGKPIQDPGPRERGVHRGHQKSLQETGIEVSP</sequence>
<accession>A0A8T3DFX0</accession>
<dbReference type="EMBL" id="JAERUA010000009">
    <property type="protein sequence ID" value="KAI1895731.1"/>
    <property type="molecule type" value="Genomic_DNA"/>
</dbReference>
<reference evidence="2" key="1">
    <citation type="submission" date="2021-01" db="EMBL/GenBank/DDBJ databases">
        <authorList>
            <person name="Zahm M."/>
            <person name="Roques C."/>
            <person name="Cabau C."/>
            <person name="Klopp C."/>
            <person name="Donnadieu C."/>
            <person name="Jouanno E."/>
            <person name="Lampietro C."/>
            <person name="Louis A."/>
            <person name="Herpin A."/>
            <person name="Echchiki A."/>
            <person name="Berthelot C."/>
            <person name="Parey E."/>
            <person name="Roest-Crollius H."/>
            <person name="Braasch I."/>
            <person name="Postlethwait J."/>
            <person name="Bobe J."/>
            <person name="Montfort J."/>
            <person name="Bouchez O."/>
            <person name="Begum T."/>
            <person name="Mejri S."/>
            <person name="Adams A."/>
            <person name="Chen W.-J."/>
            <person name="Guiguen Y."/>
        </authorList>
    </citation>
    <scope>NUCLEOTIDE SEQUENCE</scope>
    <source>
        <tissue evidence="2">Blood</tissue>
    </source>
</reference>
<dbReference type="Proteomes" id="UP000829720">
    <property type="component" value="Unassembled WGS sequence"/>
</dbReference>
<evidence type="ECO:0000256" key="1">
    <source>
        <dbReference type="SAM" id="MobiDB-lite"/>
    </source>
</evidence>
<evidence type="ECO:0000313" key="3">
    <source>
        <dbReference type="Proteomes" id="UP000829720"/>
    </source>
</evidence>
<feature type="region of interest" description="Disordered" evidence="1">
    <location>
        <begin position="29"/>
        <end position="79"/>
    </location>
</feature>
<gene>
    <name evidence="2" type="ORF">AGOR_G00109460</name>
</gene>
<evidence type="ECO:0000313" key="2">
    <source>
        <dbReference type="EMBL" id="KAI1895731.1"/>
    </source>
</evidence>
<organism evidence="2 3">
    <name type="scientific">Albula goreensis</name>
    <dbReference type="NCBI Taxonomy" id="1534307"/>
    <lineage>
        <taxon>Eukaryota</taxon>
        <taxon>Metazoa</taxon>
        <taxon>Chordata</taxon>
        <taxon>Craniata</taxon>
        <taxon>Vertebrata</taxon>
        <taxon>Euteleostomi</taxon>
        <taxon>Actinopterygii</taxon>
        <taxon>Neopterygii</taxon>
        <taxon>Teleostei</taxon>
        <taxon>Albuliformes</taxon>
        <taxon>Albulidae</taxon>
        <taxon>Albula</taxon>
    </lineage>
</organism>
<name>A0A8T3DFX0_9TELE</name>